<reference evidence="3" key="2">
    <citation type="submission" date="2024-10" db="UniProtKB">
        <authorList>
            <consortium name="EnsemblProtists"/>
        </authorList>
    </citation>
    <scope>IDENTIFICATION</scope>
</reference>
<dbReference type="InterPro" id="IPR005123">
    <property type="entry name" value="Oxoglu/Fe-dep_dioxygenase_dom"/>
</dbReference>
<feature type="domain" description="Fe2OG dioxygenase" evidence="2">
    <location>
        <begin position="1"/>
        <end position="118"/>
    </location>
</feature>
<dbReference type="PANTHER" id="PTHR12907">
    <property type="entry name" value="EGL NINE HOMOLOG-RELATED"/>
    <property type="match status" value="1"/>
</dbReference>
<evidence type="ECO:0000313" key="4">
    <source>
        <dbReference type="Proteomes" id="UP000013827"/>
    </source>
</evidence>
<dbReference type="GeneID" id="19046056"/>
<dbReference type="KEGG" id="ehx:EMIHUDRAFT_349825"/>
<proteinExistence type="predicted"/>
<dbReference type="GO" id="GO:0008198">
    <property type="term" value="F:ferrous iron binding"/>
    <property type="evidence" value="ECO:0007669"/>
    <property type="project" value="TreeGrafter"/>
</dbReference>
<dbReference type="Proteomes" id="UP000013827">
    <property type="component" value="Unassembled WGS sequence"/>
</dbReference>
<dbReference type="InterPro" id="IPR044862">
    <property type="entry name" value="Pro_4_hyd_alph_FE2OG_OXY"/>
</dbReference>
<dbReference type="PROSITE" id="PS51471">
    <property type="entry name" value="FE2OG_OXY"/>
    <property type="match status" value="1"/>
</dbReference>
<dbReference type="GO" id="GO:0031543">
    <property type="term" value="F:peptidyl-proline dioxygenase activity"/>
    <property type="evidence" value="ECO:0007669"/>
    <property type="project" value="TreeGrafter"/>
</dbReference>
<dbReference type="STRING" id="2903.R1DU96"/>
<dbReference type="InterPro" id="IPR051559">
    <property type="entry name" value="HIF_prolyl_hydroxylases"/>
</dbReference>
<name>A0A0D3J3H0_EMIH1</name>
<dbReference type="Gene3D" id="2.60.120.620">
    <property type="entry name" value="q2cbj1_9rhob like domain"/>
    <property type="match status" value="1"/>
</dbReference>
<organism evidence="3 4">
    <name type="scientific">Emiliania huxleyi (strain CCMP1516)</name>
    <dbReference type="NCBI Taxonomy" id="280463"/>
    <lineage>
        <taxon>Eukaryota</taxon>
        <taxon>Haptista</taxon>
        <taxon>Haptophyta</taxon>
        <taxon>Prymnesiophyceae</taxon>
        <taxon>Isochrysidales</taxon>
        <taxon>Noelaerhabdaceae</taxon>
        <taxon>Emiliania</taxon>
    </lineage>
</organism>
<dbReference type="RefSeq" id="XP_005770484.1">
    <property type="nucleotide sequence ID" value="XM_005770427.1"/>
</dbReference>
<dbReference type="GO" id="GO:0071456">
    <property type="term" value="P:cellular response to hypoxia"/>
    <property type="evidence" value="ECO:0007669"/>
    <property type="project" value="TreeGrafter"/>
</dbReference>
<dbReference type="PaxDb" id="2903-EOD18055"/>
<evidence type="ECO:0000256" key="1">
    <source>
        <dbReference type="ARBA" id="ARBA00022896"/>
    </source>
</evidence>
<keyword evidence="4" id="KW-1185">Reference proteome</keyword>
<sequence>MVAVYPGGGSFHRVHIDNADGDGRAGRDFGRVLTFIYFLNAGWTEEDGGALRLHIPRACEEGGPSSDAAAARAAGRSPAVDVIPRLDTLAVFRADRVMHEVRPCPGRHRYAASVWVTCGGG</sequence>
<dbReference type="GO" id="GO:0031418">
    <property type="term" value="F:L-ascorbic acid binding"/>
    <property type="evidence" value="ECO:0007669"/>
    <property type="project" value="UniProtKB-KW"/>
</dbReference>
<dbReference type="eggNOG" id="KOG3710">
    <property type="taxonomic scope" value="Eukaryota"/>
</dbReference>
<evidence type="ECO:0000313" key="3">
    <source>
        <dbReference type="EnsemblProtists" id="EOD18055"/>
    </source>
</evidence>
<protein>
    <recommendedName>
        <fullName evidence="2">Fe2OG dioxygenase domain-containing protein</fullName>
    </recommendedName>
</protein>
<keyword evidence="1" id="KW-0847">Vitamin C</keyword>
<dbReference type="Pfam" id="PF13640">
    <property type="entry name" value="2OG-FeII_Oxy_3"/>
    <property type="match status" value="1"/>
</dbReference>
<dbReference type="PANTHER" id="PTHR12907:SF26">
    <property type="entry name" value="HIF PROLYL HYDROXYLASE, ISOFORM C"/>
    <property type="match status" value="1"/>
</dbReference>
<dbReference type="OMA" id="HIPRACE"/>
<reference evidence="4" key="1">
    <citation type="journal article" date="2013" name="Nature">
        <title>Pan genome of the phytoplankton Emiliania underpins its global distribution.</title>
        <authorList>
            <person name="Read B.A."/>
            <person name="Kegel J."/>
            <person name="Klute M.J."/>
            <person name="Kuo A."/>
            <person name="Lefebvre S.C."/>
            <person name="Maumus F."/>
            <person name="Mayer C."/>
            <person name="Miller J."/>
            <person name="Monier A."/>
            <person name="Salamov A."/>
            <person name="Young J."/>
            <person name="Aguilar M."/>
            <person name="Claverie J.M."/>
            <person name="Frickenhaus S."/>
            <person name="Gonzalez K."/>
            <person name="Herman E.K."/>
            <person name="Lin Y.C."/>
            <person name="Napier J."/>
            <person name="Ogata H."/>
            <person name="Sarno A.F."/>
            <person name="Shmutz J."/>
            <person name="Schroeder D."/>
            <person name="de Vargas C."/>
            <person name="Verret F."/>
            <person name="von Dassow P."/>
            <person name="Valentin K."/>
            <person name="Van de Peer Y."/>
            <person name="Wheeler G."/>
            <person name="Dacks J.B."/>
            <person name="Delwiche C.F."/>
            <person name="Dyhrman S.T."/>
            <person name="Glockner G."/>
            <person name="John U."/>
            <person name="Richards T."/>
            <person name="Worden A.Z."/>
            <person name="Zhang X."/>
            <person name="Grigoriev I.V."/>
            <person name="Allen A.E."/>
            <person name="Bidle K."/>
            <person name="Borodovsky M."/>
            <person name="Bowler C."/>
            <person name="Brownlee C."/>
            <person name="Cock J.M."/>
            <person name="Elias M."/>
            <person name="Gladyshev V.N."/>
            <person name="Groth M."/>
            <person name="Guda C."/>
            <person name="Hadaegh A."/>
            <person name="Iglesias-Rodriguez M.D."/>
            <person name="Jenkins J."/>
            <person name="Jones B.M."/>
            <person name="Lawson T."/>
            <person name="Leese F."/>
            <person name="Lindquist E."/>
            <person name="Lobanov A."/>
            <person name="Lomsadze A."/>
            <person name="Malik S.B."/>
            <person name="Marsh M.E."/>
            <person name="Mackinder L."/>
            <person name="Mock T."/>
            <person name="Mueller-Roeber B."/>
            <person name="Pagarete A."/>
            <person name="Parker M."/>
            <person name="Probert I."/>
            <person name="Quesneville H."/>
            <person name="Raines C."/>
            <person name="Rensing S.A."/>
            <person name="Riano-Pachon D.M."/>
            <person name="Richier S."/>
            <person name="Rokitta S."/>
            <person name="Shiraiwa Y."/>
            <person name="Soanes D.M."/>
            <person name="van der Giezen M."/>
            <person name="Wahlund T.M."/>
            <person name="Williams B."/>
            <person name="Wilson W."/>
            <person name="Wolfe G."/>
            <person name="Wurch L.L."/>
        </authorList>
    </citation>
    <scope>NUCLEOTIDE SEQUENCE</scope>
</reference>
<dbReference type="EnsemblProtists" id="EOD18055">
    <property type="protein sequence ID" value="EOD18055"/>
    <property type="gene ID" value="EMIHUDRAFT_349825"/>
</dbReference>
<dbReference type="AlphaFoldDB" id="A0A0D3J3H0"/>
<accession>A0A0D3J3H0</accession>
<dbReference type="HOGENOM" id="CLU_2042458_0_0_1"/>
<evidence type="ECO:0000259" key="2">
    <source>
        <dbReference type="PROSITE" id="PS51471"/>
    </source>
</evidence>